<dbReference type="Proteomes" id="UP000321954">
    <property type="component" value="Chromosome"/>
</dbReference>
<name>A0A5B8YLJ2_9FLAO</name>
<dbReference type="InterPro" id="IPR037682">
    <property type="entry name" value="TonB_C"/>
</dbReference>
<dbReference type="EMBL" id="CP042476">
    <property type="protein sequence ID" value="QED38792.1"/>
    <property type="molecule type" value="Genomic_DNA"/>
</dbReference>
<dbReference type="GO" id="GO:0055085">
    <property type="term" value="P:transmembrane transport"/>
    <property type="evidence" value="ECO:0007669"/>
    <property type="project" value="InterPro"/>
</dbReference>
<dbReference type="RefSeq" id="WP_146836665.1">
    <property type="nucleotide sequence ID" value="NZ_CP042476.1"/>
</dbReference>
<dbReference type="InterPro" id="IPR052173">
    <property type="entry name" value="Beta-lactam_resp_regulator"/>
</dbReference>
<proteinExistence type="predicted"/>
<dbReference type="KEGG" id="anp:FK178_14170"/>
<dbReference type="Pfam" id="PF03544">
    <property type="entry name" value="TonB_C"/>
    <property type="match status" value="1"/>
</dbReference>
<sequence>MIAYILNVVLFQLLFLLVYEVMLKKETFFSYNRWYLLATSVISLLLPLVKIEAFAFFIPAEALPGISTIWLPEVLIGEAPAAASTSINTEAEILKVNWWLVTYGTGVAASLFLFFRKYQNLSRLFRFKTLTAEGEVRIIEIPNSTLACTFYRTVFIGDKLTETERQNILSHELVHVKEGHSLDLIFFEVLKVVFWFNPLVYIYQIKIAAVHEFIADAAVVETSGRRSYYEQLLNSAFNTKNISFINQFFNHSLIKKRIVMLQKSRSKSISKARYFIVFPIILAMLTIVACSVEKLPAEAEITKSEERAIFIKVADFKNQTAEEKERIAKALEGMSTNSNYDQVHITDGKKSMIMAKDPSTGRPQIVIENIEGGIKTERRINPDYKDDALPFAIIEEVPVFSGCEALPTNEERKKCMAEKVSEFVARNFNTGLGKELGLKGVNRVIAVFKISSDGDITDVRARAPHPALEAEAIRVISSLPQMTPGKHEGNNVAVSYSLPIVFQVAESEEQKQGQ</sequence>
<dbReference type="OrthoDB" id="1522859at2"/>
<accession>A0A5B8YLJ2</accession>
<gene>
    <name evidence="4" type="ORF">FK178_14170</name>
</gene>
<organism evidence="4 5">
    <name type="scientific">Antarcticibacterium arcticum</name>
    <dbReference type="NCBI Taxonomy" id="2585771"/>
    <lineage>
        <taxon>Bacteria</taxon>
        <taxon>Pseudomonadati</taxon>
        <taxon>Bacteroidota</taxon>
        <taxon>Flavobacteriia</taxon>
        <taxon>Flavobacteriales</taxon>
        <taxon>Flavobacteriaceae</taxon>
        <taxon>Antarcticibacterium</taxon>
    </lineage>
</organism>
<evidence type="ECO:0000313" key="4">
    <source>
        <dbReference type="EMBL" id="QED38792.1"/>
    </source>
</evidence>
<dbReference type="Gene3D" id="3.30.1150.10">
    <property type="match status" value="1"/>
</dbReference>
<dbReference type="AlphaFoldDB" id="A0A5B8YLJ2"/>
<dbReference type="SUPFAM" id="SSF74653">
    <property type="entry name" value="TolA/TonB C-terminal domain"/>
    <property type="match status" value="1"/>
</dbReference>
<dbReference type="InterPro" id="IPR008756">
    <property type="entry name" value="Peptidase_M56"/>
</dbReference>
<dbReference type="PANTHER" id="PTHR34978">
    <property type="entry name" value="POSSIBLE SENSOR-TRANSDUCER PROTEIN BLAR"/>
    <property type="match status" value="1"/>
</dbReference>
<evidence type="ECO:0000256" key="1">
    <source>
        <dbReference type="SAM" id="Phobius"/>
    </source>
</evidence>
<keyword evidence="1" id="KW-0812">Transmembrane</keyword>
<dbReference type="CDD" id="cd07341">
    <property type="entry name" value="M56_BlaR1_MecR1_like"/>
    <property type="match status" value="1"/>
</dbReference>
<feature type="domain" description="TonB C-terminal" evidence="2">
    <location>
        <begin position="443"/>
        <end position="503"/>
    </location>
</feature>
<feature type="transmembrane region" description="Helical" evidence="1">
    <location>
        <begin position="6"/>
        <end position="23"/>
    </location>
</feature>
<protein>
    <submittedName>
        <fullName evidence="4">BlaR1 peptidase M56</fullName>
    </submittedName>
</protein>
<evidence type="ECO:0000259" key="3">
    <source>
        <dbReference type="Pfam" id="PF05569"/>
    </source>
</evidence>
<reference evidence="4 5" key="1">
    <citation type="submission" date="2019-08" db="EMBL/GenBank/DDBJ databases">
        <title>Antarcticibacterium arcticum sp. nov., a bacterium isolated from marine sediment of the Canadian Beaufort Sea.</title>
        <authorList>
            <person name="Lee Y.M."/>
            <person name="Baek K."/>
            <person name="Lee D.-H."/>
            <person name="Shin S.C."/>
            <person name="Jin Y.K."/>
            <person name="Park Y."/>
        </authorList>
    </citation>
    <scope>NUCLEOTIDE SEQUENCE [LARGE SCALE GENOMIC DNA]</scope>
    <source>
        <strain evidence="4 5">PAMC 28998</strain>
    </source>
</reference>
<evidence type="ECO:0000259" key="2">
    <source>
        <dbReference type="Pfam" id="PF03544"/>
    </source>
</evidence>
<feature type="transmembrane region" description="Helical" evidence="1">
    <location>
        <begin position="96"/>
        <end position="115"/>
    </location>
</feature>
<keyword evidence="5" id="KW-1185">Reference proteome</keyword>
<keyword evidence="1" id="KW-1133">Transmembrane helix</keyword>
<feature type="transmembrane region" description="Helical" evidence="1">
    <location>
        <begin position="35"/>
        <end position="58"/>
    </location>
</feature>
<keyword evidence="1" id="KW-0472">Membrane</keyword>
<evidence type="ECO:0000313" key="5">
    <source>
        <dbReference type="Proteomes" id="UP000321954"/>
    </source>
</evidence>
<dbReference type="PANTHER" id="PTHR34978:SF3">
    <property type="entry name" value="SLR0241 PROTEIN"/>
    <property type="match status" value="1"/>
</dbReference>
<feature type="domain" description="Peptidase M56" evidence="3">
    <location>
        <begin position="27"/>
        <end position="261"/>
    </location>
</feature>
<feature type="transmembrane region" description="Helical" evidence="1">
    <location>
        <begin position="272"/>
        <end position="289"/>
    </location>
</feature>
<dbReference type="Pfam" id="PF05569">
    <property type="entry name" value="Peptidase_M56"/>
    <property type="match status" value="1"/>
</dbReference>